<gene>
    <name evidence="1" type="ORF">I3842_11G062800</name>
</gene>
<accession>A0A922DMG1</accession>
<evidence type="ECO:0000313" key="2">
    <source>
        <dbReference type="Proteomes" id="UP000811246"/>
    </source>
</evidence>
<dbReference type="EMBL" id="CM031835">
    <property type="protein sequence ID" value="KAG6687271.1"/>
    <property type="molecule type" value="Genomic_DNA"/>
</dbReference>
<evidence type="ECO:0000313" key="1">
    <source>
        <dbReference type="EMBL" id="KAG6687271.1"/>
    </source>
</evidence>
<dbReference type="Proteomes" id="UP000811246">
    <property type="component" value="Chromosome 11"/>
</dbReference>
<sequence>MNIVRKPFSIWLHTCACNMLFLTIGDTYVTYFPISFEGYHIYWKSPLNRVKQVCITGSKETFEGNVLLKTQRVQLRQTSELEEVCFKTTDAFDQGSRL</sequence>
<comment type="caution">
    <text evidence="1">The sequence shown here is derived from an EMBL/GenBank/DDBJ whole genome shotgun (WGS) entry which is preliminary data.</text>
</comment>
<name>A0A922DMG1_CARIL</name>
<proteinExistence type="predicted"/>
<organism evidence="1 2">
    <name type="scientific">Carya illinoinensis</name>
    <name type="common">Pecan</name>
    <dbReference type="NCBI Taxonomy" id="32201"/>
    <lineage>
        <taxon>Eukaryota</taxon>
        <taxon>Viridiplantae</taxon>
        <taxon>Streptophyta</taxon>
        <taxon>Embryophyta</taxon>
        <taxon>Tracheophyta</taxon>
        <taxon>Spermatophyta</taxon>
        <taxon>Magnoliopsida</taxon>
        <taxon>eudicotyledons</taxon>
        <taxon>Gunneridae</taxon>
        <taxon>Pentapetalae</taxon>
        <taxon>rosids</taxon>
        <taxon>fabids</taxon>
        <taxon>Fagales</taxon>
        <taxon>Juglandaceae</taxon>
        <taxon>Carya</taxon>
    </lineage>
</organism>
<protein>
    <submittedName>
        <fullName evidence="1">Uncharacterized protein</fullName>
    </submittedName>
</protein>
<reference evidence="1" key="1">
    <citation type="submission" date="2021-01" db="EMBL/GenBank/DDBJ databases">
        <authorList>
            <person name="Lovell J.T."/>
            <person name="Bentley N."/>
            <person name="Bhattarai G."/>
            <person name="Jenkins J.W."/>
            <person name="Sreedasyam A."/>
            <person name="Alarcon Y."/>
            <person name="Bock C."/>
            <person name="Boston L."/>
            <person name="Carlson J."/>
            <person name="Cervantes K."/>
            <person name="Clermont K."/>
            <person name="Krom N."/>
            <person name="Kubenka K."/>
            <person name="Mamidi S."/>
            <person name="Mattison C."/>
            <person name="Monteros M."/>
            <person name="Pisani C."/>
            <person name="Plott C."/>
            <person name="Rajasekar S."/>
            <person name="Rhein H.S."/>
            <person name="Rohla C."/>
            <person name="Song M."/>
            <person name="Hilaire R.S."/>
            <person name="Shu S."/>
            <person name="Wells L."/>
            <person name="Wang X."/>
            <person name="Webber J."/>
            <person name="Heerema R.J."/>
            <person name="Klein P."/>
            <person name="Conner P."/>
            <person name="Grauke L."/>
            <person name="Grimwood J."/>
            <person name="Schmutz J."/>
            <person name="Randall J.J."/>
        </authorList>
    </citation>
    <scope>NUCLEOTIDE SEQUENCE</scope>
    <source>
        <tissue evidence="1">Leaf</tissue>
    </source>
</reference>
<dbReference type="AlphaFoldDB" id="A0A922DMG1"/>